<keyword evidence="1 2" id="KW-0521">NADP</keyword>
<gene>
    <name evidence="3" type="ORF">FC07_GL001720</name>
</gene>
<dbReference type="STRING" id="1423726.FC07_GL001720"/>
<dbReference type="Pfam" id="PF05893">
    <property type="entry name" value="LuxC"/>
    <property type="match status" value="1"/>
</dbReference>
<proteinExistence type="inferred from homology"/>
<dbReference type="GO" id="GO:0008218">
    <property type="term" value="P:bioluminescence"/>
    <property type="evidence" value="ECO:0007669"/>
    <property type="project" value="InterPro"/>
</dbReference>
<dbReference type="EC" id="1.2.1.50" evidence="2"/>
<comment type="caution">
    <text evidence="3">The sequence shown here is derived from an EMBL/GenBank/DDBJ whole genome shotgun (WGS) entry which is preliminary data.</text>
</comment>
<comment type="similarity">
    <text evidence="2">Belongs to the LuxC family.</text>
</comment>
<dbReference type="EMBL" id="AZDA01000001">
    <property type="protein sequence ID" value="KRK41022.1"/>
    <property type="molecule type" value="Genomic_DNA"/>
</dbReference>
<comment type="catalytic activity">
    <reaction evidence="2">
        <text>a long-chain fatty aldehyde + NADP(+) + CoA = a long-chain fatty acyl-CoA + NADPH + H(+)</text>
        <dbReference type="Rhea" id="RHEA:15437"/>
        <dbReference type="ChEBI" id="CHEBI:15378"/>
        <dbReference type="ChEBI" id="CHEBI:17176"/>
        <dbReference type="ChEBI" id="CHEBI:57287"/>
        <dbReference type="ChEBI" id="CHEBI:57783"/>
        <dbReference type="ChEBI" id="CHEBI:58349"/>
        <dbReference type="ChEBI" id="CHEBI:83139"/>
        <dbReference type="EC" id="1.2.1.50"/>
    </reaction>
</comment>
<dbReference type="AlphaFoldDB" id="A0A0R1H3I1"/>
<name>A0A0R1H3I1_9LACO</name>
<dbReference type="GO" id="GO:0050062">
    <property type="term" value="F:long-chain-fatty-acyl-CoA reductase activity"/>
    <property type="evidence" value="ECO:0007669"/>
    <property type="project" value="UniProtKB-EC"/>
</dbReference>
<dbReference type="PATRIC" id="fig|1423726.3.peg.1780"/>
<dbReference type="CDD" id="cd07080">
    <property type="entry name" value="ALDH_Acyl-CoA-Red_LuxC"/>
    <property type="match status" value="1"/>
</dbReference>
<evidence type="ECO:0000313" key="4">
    <source>
        <dbReference type="Proteomes" id="UP000051461"/>
    </source>
</evidence>
<accession>A0A0R1H3I1</accession>
<organism evidence="3 4">
    <name type="scientific">Loigolactobacillus bifermentans DSM 20003</name>
    <dbReference type="NCBI Taxonomy" id="1423726"/>
    <lineage>
        <taxon>Bacteria</taxon>
        <taxon>Bacillati</taxon>
        <taxon>Bacillota</taxon>
        <taxon>Bacilli</taxon>
        <taxon>Lactobacillales</taxon>
        <taxon>Lactobacillaceae</taxon>
        <taxon>Loigolactobacillus</taxon>
    </lineage>
</organism>
<protein>
    <recommendedName>
        <fullName evidence="2">Acyl-CoA reductase</fullName>
        <ecNumber evidence="2">1.2.1.50</ecNumber>
    </recommendedName>
</protein>
<dbReference type="PIRSF" id="PIRSF009414">
    <property type="entry name" value="LuxC"/>
    <property type="match status" value="1"/>
</dbReference>
<keyword evidence="4" id="KW-1185">Reference proteome</keyword>
<dbReference type="GO" id="GO:0003995">
    <property type="term" value="F:acyl-CoA dehydrogenase activity"/>
    <property type="evidence" value="ECO:0007669"/>
    <property type="project" value="InterPro"/>
</dbReference>
<dbReference type="Proteomes" id="UP000051461">
    <property type="component" value="Unassembled WGS sequence"/>
</dbReference>
<evidence type="ECO:0000313" key="3">
    <source>
        <dbReference type="EMBL" id="KRK41022.1"/>
    </source>
</evidence>
<keyword evidence="2" id="KW-0560">Oxidoreductase</keyword>
<evidence type="ECO:0000256" key="2">
    <source>
        <dbReference type="PIRNR" id="PIRNR009414"/>
    </source>
</evidence>
<sequence length="489" mass="54097">MIILADNQKVKLYWVPTAFKLENKTVKTLQVDGQTYRLQAPELTAELVTSIGNACRIARQHSLANMTVAEIVTIIDQAIEKWCHSDYPQRILAEKLLPAITGYDHTTVALEIKRFVRNFRKKELWRFIDTELDNPAILDDFHPQKSGQLTKAIGPTAIFHVFSSNIPGLQIWSLIMGLITKSANLGKTSLSEPLFPVLFSQTLAEVSPELAATIAILPWKGGTHDLEQAAIDSTNATIVYGSDQAVKSIHALVPDDKIFLHYGYKISFAMIGAEALTPEYYPQMVQKMAEDIAVYDQQSCLSPQTVFVEAGGTITPHQFAQLLAKALTNNQLKWPRAKLTTSEAVAVTRLRQESQIQALTDATIQVIASPDSTAWTVVYHQKPALMSSPLNRTIHVMAIDDLAQVPALLRPYQPFLQSCGLAVAPQRLLELGSQLGDAGIDRICAIGDMTRAQSGWHHDGRFNLLDLLKMVDIELGAEALAEHFDPDVE</sequence>
<dbReference type="InterPro" id="IPR008670">
    <property type="entry name" value="CoA_reduct_LuxC"/>
</dbReference>
<evidence type="ECO:0000256" key="1">
    <source>
        <dbReference type="ARBA" id="ARBA00022857"/>
    </source>
</evidence>
<reference evidence="3 4" key="1">
    <citation type="journal article" date="2015" name="Genome Announc.">
        <title>Expanding the biotechnology potential of lactobacilli through comparative genomics of 213 strains and associated genera.</title>
        <authorList>
            <person name="Sun Z."/>
            <person name="Harris H.M."/>
            <person name="McCann A."/>
            <person name="Guo C."/>
            <person name="Argimon S."/>
            <person name="Zhang W."/>
            <person name="Yang X."/>
            <person name="Jeffery I.B."/>
            <person name="Cooney J.C."/>
            <person name="Kagawa T.F."/>
            <person name="Liu W."/>
            <person name="Song Y."/>
            <person name="Salvetti E."/>
            <person name="Wrobel A."/>
            <person name="Rasinkangas P."/>
            <person name="Parkhill J."/>
            <person name="Rea M.C."/>
            <person name="O'Sullivan O."/>
            <person name="Ritari J."/>
            <person name="Douillard F.P."/>
            <person name="Paul Ross R."/>
            <person name="Yang R."/>
            <person name="Briner A.E."/>
            <person name="Felis G.E."/>
            <person name="de Vos W.M."/>
            <person name="Barrangou R."/>
            <person name="Klaenhammer T.R."/>
            <person name="Caufield P.W."/>
            <person name="Cui Y."/>
            <person name="Zhang H."/>
            <person name="O'Toole P.W."/>
        </authorList>
    </citation>
    <scope>NUCLEOTIDE SEQUENCE [LARGE SCALE GENOMIC DNA]</scope>
    <source>
        <strain evidence="3 4">DSM 20003</strain>
    </source>
</reference>